<evidence type="ECO:0000256" key="5">
    <source>
        <dbReference type="ARBA" id="ARBA00022490"/>
    </source>
</evidence>
<dbReference type="Pfam" id="PF04452">
    <property type="entry name" value="Methyltrans_RNA"/>
    <property type="match status" value="1"/>
</dbReference>
<dbReference type="InterPro" id="IPR006700">
    <property type="entry name" value="RsmE"/>
</dbReference>
<dbReference type="PANTHER" id="PTHR30027:SF3">
    <property type="entry name" value="16S RRNA (URACIL(1498)-N(3))-METHYLTRANSFERASE"/>
    <property type="match status" value="1"/>
</dbReference>
<dbReference type="AlphaFoldDB" id="A0A1I5AQH1"/>
<dbReference type="InterPro" id="IPR029028">
    <property type="entry name" value="Alpha/beta_knot_MTases"/>
</dbReference>
<dbReference type="PIRSF" id="PIRSF015601">
    <property type="entry name" value="MTase_slr0722"/>
    <property type="match status" value="1"/>
</dbReference>
<dbReference type="RefSeq" id="WP_074796183.1">
    <property type="nucleotide sequence ID" value="NZ_FOVJ01000002.1"/>
</dbReference>
<evidence type="ECO:0000256" key="10">
    <source>
        <dbReference type="ARBA" id="ARBA00025699"/>
    </source>
</evidence>
<reference evidence="16" key="1">
    <citation type="submission" date="2016-10" db="EMBL/GenBank/DDBJ databases">
        <authorList>
            <person name="Varghese N."/>
        </authorList>
    </citation>
    <scope>NUCLEOTIDE SEQUENCE [LARGE SCALE GENOMIC DNA]</scope>
    <source>
        <strain evidence="16">Nsp8</strain>
    </source>
</reference>
<evidence type="ECO:0000256" key="8">
    <source>
        <dbReference type="ARBA" id="ARBA00022679"/>
    </source>
</evidence>
<dbReference type="NCBIfam" id="TIGR00046">
    <property type="entry name" value="RsmE family RNA methyltransferase"/>
    <property type="match status" value="1"/>
</dbReference>
<dbReference type="CDD" id="cd18084">
    <property type="entry name" value="RsmE-like"/>
    <property type="match status" value="1"/>
</dbReference>
<dbReference type="Proteomes" id="UP000183107">
    <property type="component" value="Unassembled WGS sequence"/>
</dbReference>
<feature type="domain" description="Ribosomal RNA small subunit methyltransferase E methyltransferase" evidence="13">
    <location>
        <begin position="75"/>
        <end position="246"/>
    </location>
</feature>
<keyword evidence="8 12" id="KW-0808">Transferase</keyword>
<evidence type="ECO:0000256" key="9">
    <source>
        <dbReference type="ARBA" id="ARBA00022691"/>
    </source>
</evidence>
<feature type="domain" description="Ribosomal RNA small subunit methyltransferase E PUA-like" evidence="14">
    <location>
        <begin position="22"/>
        <end position="66"/>
    </location>
</feature>
<keyword evidence="9 12" id="KW-0949">S-adenosyl-L-methionine</keyword>
<comment type="subcellular location">
    <subcellularLocation>
        <location evidence="1 12">Cytoplasm</location>
    </subcellularLocation>
</comment>
<evidence type="ECO:0000256" key="11">
    <source>
        <dbReference type="ARBA" id="ARBA00047944"/>
    </source>
</evidence>
<evidence type="ECO:0000259" key="13">
    <source>
        <dbReference type="Pfam" id="PF04452"/>
    </source>
</evidence>
<evidence type="ECO:0000256" key="1">
    <source>
        <dbReference type="ARBA" id="ARBA00004496"/>
    </source>
</evidence>
<keyword evidence="6 12" id="KW-0698">rRNA processing</keyword>
<dbReference type="PANTHER" id="PTHR30027">
    <property type="entry name" value="RIBOSOMAL RNA SMALL SUBUNIT METHYLTRANSFERASE E"/>
    <property type="match status" value="1"/>
</dbReference>
<dbReference type="InterPro" id="IPR046887">
    <property type="entry name" value="RsmE_PUA-like"/>
</dbReference>
<comment type="function">
    <text evidence="10 12">Specifically methylates the N3 position of the uracil ring of uridine 1498 (m3U1498) in 16S rRNA. Acts on the fully assembled 30S ribosomal subunit.</text>
</comment>
<protein>
    <recommendedName>
        <fullName evidence="4 12">Ribosomal RNA small subunit methyltransferase E</fullName>
        <ecNumber evidence="3 12">2.1.1.193</ecNumber>
    </recommendedName>
</protein>
<dbReference type="SUPFAM" id="SSF88697">
    <property type="entry name" value="PUA domain-like"/>
    <property type="match status" value="1"/>
</dbReference>
<comment type="catalytic activity">
    <reaction evidence="11 12">
        <text>uridine(1498) in 16S rRNA + S-adenosyl-L-methionine = N(3)-methyluridine(1498) in 16S rRNA + S-adenosyl-L-homocysteine + H(+)</text>
        <dbReference type="Rhea" id="RHEA:42920"/>
        <dbReference type="Rhea" id="RHEA-COMP:10283"/>
        <dbReference type="Rhea" id="RHEA-COMP:10284"/>
        <dbReference type="ChEBI" id="CHEBI:15378"/>
        <dbReference type="ChEBI" id="CHEBI:57856"/>
        <dbReference type="ChEBI" id="CHEBI:59789"/>
        <dbReference type="ChEBI" id="CHEBI:65315"/>
        <dbReference type="ChEBI" id="CHEBI:74502"/>
        <dbReference type="EC" id="2.1.1.193"/>
    </reaction>
</comment>
<proteinExistence type="inferred from homology"/>
<accession>A0A1I5AQH1</accession>
<dbReference type="EMBL" id="FOVJ01000002">
    <property type="protein sequence ID" value="SFN64630.1"/>
    <property type="molecule type" value="Genomic_DNA"/>
</dbReference>
<dbReference type="Gene3D" id="3.40.1280.10">
    <property type="match status" value="1"/>
</dbReference>
<sequence>MTLPRFYCPGEICTGKAMELPASAAHHASRVLRLERSAKLTLFNGNGGEFLSVIAHIGRNVVTVIPEKHLDIERESQLVITLAQAVCASEKMDWIIQKAVEMGVSRVQPLTTKLSVIKLTGERAERRMNHWQHVAVSACEQCGRNRIPRVLALTSLQAWLGMQAGDDRKNISADLHLMLSPGAKRSLRDFPGHSTSAAINLLVGPEGGFTADEEAAALVAGFAQLRLGTRILRTETAALSAIAAMQTLWGDY</sequence>
<dbReference type="InterPro" id="IPR029026">
    <property type="entry name" value="tRNA_m1G_MTases_N"/>
</dbReference>
<dbReference type="GO" id="GO:0070042">
    <property type="term" value="F:rRNA (uridine-N3-)-methyltransferase activity"/>
    <property type="evidence" value="ECO:0007669"/>
    <property type="project" value="TreeGrafter"/>
</dbReference>
<dbReference type="InterPro" id="IPR046886">
    <property type="entry name" value="RsmE_MTase_dom"/>
</dbReference>
<evidence type="ECO:0000256" key="3">
    <source>
        <dbReference type="ARBA" id="ARBA00012328"/>
    </source>
</evidence>
<name>A0A1I5AQH1_9PROT</name>
<evidence type="ECO:0000256" key="7">
    <source>
        <dbReference type="ARBA" id="ARBA00022603"/>
    </source>
</evidence>
<dbReference type="InterPro" id="IPR015947">
    <property type="entry name" value="PUA-like_sf"/>
</dbReference>
<evidence type="ECO:0000259" key="14">
    <source>
        <dbReference type="Pfam" id="PF20260"/>
    </source>
</evidence>
<keyword evidence="5 12" id="KW-0963">Cytoplasm</keyword>
<dbReference type="OrthoDB" id="9815641at2"/>
<evidence type="ECO:0000256" key="4">
    <source>
        <dbReference type="ARBA" id="ARBA00013673"/>
    </source>
</evidence>
<gene>
    <name evidence="15" type="ORF">SAMN05216386_1489</name>
</gene>
<evidence type="ECO:0000256" key="12">
    <source>
        <dbReference type="PIRNR" id="PIRNR015601"/>
    </source>
</evidence>
<keyword evidence="7 12" id="KW-0489">Methyltransferase</keyword>
<evidence type="ECO:0000256" key="2">
    <source>
        <dbReference type="ARBA" id="ARBA00005528"/>
    </source>
</evidence>
<dbReference type="NCBIfam" id="NF008692">
    <property type="entry name" value="PRK11713.1-5"/>
    <property type="match status" value="1"/>
</dbReference>
<comment type="similarity">
    <text evidence="2 12">Belongs to the RNA methyltransferase RsmE family.</text>
</comment>
<dbReference type="EC" id="2.1.1.193" evidence="3 12"/>
<dbReference type="Pfam" id="PF20260">
    <property type="entry name" value="PUA_4"/>
    <property type="match status" value="1"/>
</dbReference>
<keyword evidence="16" id="KW-1185">Reference proteome</keyword>
<evidence type="ECO:0000313" key="16">
    <source>
        <dbReference type="Proteomes" id="UP000183107"/>
    </source>
</evidence>
<organism evidence="15 16">
    <name type="scientific">Nitrosospira briensis</name>
    <dbReference type="NCBI Taxonomy" id="35799"/>
    <lineage>
        <taxon>Bacteria</taxon>
        <taxon>Pseudomonadati</taxon>
        <taxon>Pseudomonadota</taxon>
        <taxon>Betaproteobacteria</taxon>
        <taxon>Nitrosomonadales</taxon>
        <taxon>Nitrosomonadaceae</taxon>
        <taxon>Nitrosospira</taxon>
    </lineage>
</organism>
<dbReference type="GO" id="GO:0005737">
    <property type="term" value="C:cytoplasm"/>
    <property type="evidence" value="ECO:0007669"/>
    <property type="project" value="UniProtKB-SubCell"/>
</dbReference>
<dbReference type="SUPFAM" id="SSF75217">
    <property type="entry name" value="alpha/beta knot"/>
    <property type="match status" value="1"/>
</dbReference>
<evidence type="ECO:0000313" key="15">
    <source>
        <dbReference type="EMBL" id="SFN64630.1"/>
    </source>
</evidence>
<evidence type="ECO:0000256" key="6">
    <source>
        <dbReference type="ARBA" id="ARBA00022552"/>
    </source>
</evidence>
<dbReference type="GO" id="GO:0070475">
    <property type="term" value="P:rRNA base methylation"/>
    <property type="evidence" value="ECO:0007669"/>
    <property type="project" value="TreeGrafter"/>
</dbReference>
<dbReference type="Gene3D" id="2.40.240.20">
    <property type="entry name" value="Hypothetical PUA domain-like, domain 1"/>
    <property type="match status" value="1"/>
</dbReference>